<evidence type="ECO:0000256" key="1">
    <source>
        <dbReference type="ARBA" id="ARBA00004141"/>
    </source>
</evidence>
<evidence type="ECO:0000256" key="12">
    <source>
        <dbReference type="SAM" id="SignalP"/>
    </source>
</evidence>
<dbReference type="InterPro" id="IPR006029">
    <property type="entry name" value="Neurotrans-gated_channel_TM"/>
</dbReference>
<dbReference type="RefSeq" id="WP_316771702.1">
    <property type="nucleotide sequence ID" value="NZ_JASMWN010000001.1"/>
</dbReference>
<dbReference type="Gene3D" id="1.20.58.390">
    <property type="entry name" value="Neurotransmitter-gated ion-channel transmembrane domain"/>
    <property type="match status" value="1"/>
</dbReference>
<sequence>MRQPALSCLMTSLAALLLACLPGLVTAQESCAPPNIRTDVRPGVAGVPTDVTVGAYIVDLRGIDDVEQTITLDIALRMHWTDPRLAAWTGCRLATTDIWFPVLLLRNSGRIFMRWPETVSIEEGGKVTYLQRGAGTFSSYHSLDSFPFDTQEISLRFFPLDWTKPKVNVIADPEYSGIAQVLNISDWQVLGVDIEVGEQTLKATGKTHATFDVVLSLERYSGFYVLKIMLPIALIVSMSWMVFWIDAKEFGTQLGLSATAVLTMIAFIFATTNMLPRLGYFTFLDRYIAVATVFVFAALLQCLGTGYLASRGRHQTAERIDVLSRIIFPVVFAGLCAKFSWSVM</sequence>
<dbReference type="Pfam" id="PF02931">
    <property type="entry name" value="Neur_chan_LBD"/>
    <property type="match status" value="1"/>
</dbReference>
<accession>A0ABU3V866</accession>
<dbReference type="InterPro" id="IPR036734">
    <property type="entry name" value="Neur_chan_lig-bd_sf"/>
</dbReference>
<keyword evidence="8" id="KW-0406">Ion transport</keyword>
<evidence type="ECO:0000259" key="13">
    <source>
        <dbReference type="Pfam" id="PF02931"/>
    </source>
</evidence>
<feature type="transmembrane region" description="Helical" evidence="11">
    <location>
        <begin position="287"/>
        <end position="310"/>
    </location>
</feature>
<keyword evidence="9 11" id="KW-0472">Membrane</keyword>
<dbReference type="SUPFAM" id="SSF90112">
    <property type="entry name" value="Neurotransmitter-gated ion-channel transmembrane pore"/>
    <property type="match status" value="1"/>
</dbReference>
<dbReference type="Gene3D" id="2.70.170.10">
    <property type="entry name" value="Neurotransmitter-gated ion-channel ligand-binding domain"/>
    <property type="match status" value="1"/>
</dbReference>
<keyword evidence="6 12" id="KW-0732">Signal</keyword>
<dbReference type="PANTHER" id="PTHR18945">
    <property type="entry name" value="NEUROTRANSMITTER GATED ION CHANNEL"/>
    <property type="match status" value="1"/>
</dbReference>
<evidence type="ECO:0000256" key="5">
    <source>
        <dbReference type="ARBA" id="ARBA00022692"/>
    </source>
</evidence>
<evidence type="ECO:0000259" key="14">
    <source>
        <dbReference type="Pfam" id="PF02932"/>
    </source>
</evidence>
<feature type="chain" id="PRO_5047337215" description="Neurotransmitter-gated ion-channel ligand-binding domain-containing protein" evidence="12">
    <location>
        <begin position="28"/>
        <end position="344"/>
    </location>
</feature>
<evidence type="ECO:0000256" key="2">
    <source>
        <dbReference type="ARBA" id="ARBA00004236"/>
    </source>
</evidence>
<reference evidence="16" key="1">
    <citation type="submission" date="2023-05" db="EMBL/GenBank/DDBJ databases">
        <title>Sedimentitalea sp. nov. JM2-8.</title>
        <authorList>
            <person name="Huang J."/>
        </authorList>
    </citation>
    <scope>NUCLEOTIDE SEQUENCE [LARGE SCALE GENOMIC DNA]</scope>
    <source>
        <strain evidence="16">KHS03</strain>
    </source>
</reference>
<organism evidence="15 16">
    <name type="scientific">Sedimentitalea todarodis</name>
    <dbReference type="NCBI Taxonomy" id="1631240"/>
    <lineage>
        <taxon>Bacteria</taxon>
        <taxon>Pseudomonadati</taxon>
        <taxon>Pseudomonadota</taxon>
        <taxon>Alphaproteobacteria</taxon>
        <taxon>Rhodobacterales</taxon>
        <taxon>Paracoccaceae</taxon>
        <taxon>Sedimentitalea</taxon>
    </lineage>
</organism>
<comment type="caution">
    <text evidence="15">The sequence shown here is derived from an EMBL/GenBank/DDBJ whole genome shotgun (WGS) entry which is preliminary data.</text>
</comment>
<evidence type="ECO:0000313" key="15">
    <source>
        <dbReference type="EMBL" id="MDU9002230.1"/>
    </source>
</evidence>
<keyword evidence="7 11" id="KW-1133">Transmembrane helix</keyword>
<evidence type="ECO:0000256" key="10">
    <source>
        <dbReference type="ARBA" id="ARBA00023303"/>
    </source>
</evidence>
<protein>
    <recommendedName>
        <fullName evidence="17">Neurotransmitter-gated ion-channel ligand-binding domain-containing protein</fullName>
    </recommendedName>
</protein>
<feature type="transmembrane region" description="Helical" evidence="11">
    <location>
        <begin position="322"/>
        <end position="341"/>
    </location>
</feature>
<dbReference type="InterPro" id="IPR006202">
    <property type="entry name" value="Neur_chan_lig-bd"/>
</dbReference>
<evidence type="ECO:0000256" key="8">
    <source>
        <dbReference type="ARBA" id="ARBA00023065"/>
    </source>
</evidence>
<dbReference type="EMBL" id="JASMWN010000001">
    <property type="protein sequence ID" value="MDU9002230.1"/>
    <property type="molecule type" value="Genomic_DNA"/>
</dbReference>
<evidence type="ECO:0000313" key="16">
    <source>
        <dbReference type="Proteomes" id="UP001255416"/>
    </source>
</evidence>
<comment type="subcellular location">
    <subcellularLocation>
        <location evidence="2">Cell membrane</location>
    </subcellularLocation>
    <subcellularLocation>
        <location evidence="1">Membrane</location>
        <topology evidence="1">Multi-pass membrane protein</topology>
    </subcellularLocation>
</comment>
<feature type="domain" description="Neurotransmitter-gated ion-channel transmembrane" evidence="14">
    <location>
        <begin position="229"/>
        <end position="314"/>
    </location>
</feature>
<dbReference type="InterPro" id="IPR006028">
    <property type="entry name" value="GABAA/Glycine_rcpt"/>
</dbReference>
<evidence type="ECO:0000256" key="11">
    <source>
        <dbReference type="SAM" id="Phobius"/>
    </source>
</evidence>
<name>A0ABU3V866_9RHOB</name>
<dbReference type="PRINTS" id="PR00253">
    <property type="entry name" value="GABAARECEPTR"/>
</dbReference>
<keyword evidence="3" id="KW-0813">Transport</keyword>
<dbReference type="InterPro" id="IPR006201">
    <property type="entry name" value="Neur_channel"/>
</dbReference>
<feature type="signal peptide" evidence="12">
    <location>
        <begin position="1"/>
        <end position="27"/>
    </location>
</feature>
<feature type="transmembrane region" description="Helical" evidence="11">
    <location>
        <begin position="224"/>
        <end position="245"/>
    </location>
</feature>
<dbReference type="Pfam" id="PF02932">
    <property type="entry name" value="Neur_chan_memb"/>
    <property type="match status" value="1"/>
</dbReference>
<keyword evidence="5 11" id="KW-0812">Transmembrane</keyword>
<dbReference type="InterPro" id="IPR036719">
    <property type="entry name" value="Neuro-gated_channel_TM_sf"/>
</dbReference>
<feature type="transmembrane region" description="Helical" evidence="11">
    <location>
        <begin position="254"/>
        <end position="275"/>
    </location>
</feature>
<dbReference type="Proteomes" id="UP001255416">
    <property type="component" value="Unassembled WGS sequence"/>
</dbReference>
<dbReference type="InterPro" id="IPR038050">
    <property type="entry name" value="Neuro_actylchol_rec"/>
</dbReference>
<evidence type="ECO:0000256" key="7">
    <source>
        <dbReference type="ARBA" id="ARBA00022989"/>
    </source>
</evidence>
<evidence type="ECO:0000256" key="3">
    <source>
        <dbReference type="ARBA" id="ARBA00022448"/>
    </source>
</evidence>
<keyword evidence="10" id="KW-0407">Ion channel</keyword>
<evidence type="ECO:0000256" key="9">
    <source>
        <dbReference type="ARBA" id="ARBA00023136"/>
    </source>
</evidence>
<feature type="domain" description="Neurotransmitter-gated ion-channel ligand-binding" evidence="13">
    <location>
        <begin position="39"/>
        <end position="215"/>
    </location>
</feature>
<dbReference type="CDD" id="cd19050">
    <property type="entry name" value="LGIC_TM_bact"/>
    <property type="match status" value="1"/>
</dbReference>
<gene>
    <name evidence="15" type="ORF">QO231_00035</name>
</gene>
<keyword evidence="16" id="KW-1185">Reference proteome</keyword>
<keyword evidence="4" id="KW-1003">Cell membrane</keyword>
<evidence type="ECO:0000256" key="6">
    <source>
        <dbReference type="ARBA" id="ARBA00022729"/>
    </source>
</evidence>
<proteinExistence type="predicted"/>
<evidence type="ECO:0000256" key="4">
    <source>
        <dbReference type="ARBA" id="ARBA00022475"/>
    </source>
</evidence>
<dbReference type="SUPFAM" id="SSF63712">
    <property type="entry name" value="Nicotinic receptor ligand binding domain-like"/>
    <property type="match status" value="1"/>
</dbReference>
<dbReference type="PROSITE" id="PS51257">
    <property type="entry name" value="PROKAR_LIPOPROTEIN"/>
    <property type="match status" value="1"/>
</dbReference>
<evidence type="ECO:0008006" key="17">
    <source>
        <dbReference type="Google" id="ProtNLM"/>
    </source>
</evidence>